<accession>A0A8J7G729</accession>
<dbReference type="Pfam" id="PF25539">
    <property type="entry name" value="Bestrophin_2"/>
    <property type="match status" value="1"/>
</dbReference>
<name>A0A8J7G729_9ACTN</name>
<evidence type="ECO:0000256" key="2">
    <source>
        <dbReference type="ARBA" id="ARBA00022448"/>
    </source>
</evidence>
<dbReference type="RefSeq" id="WP_197001431.1">
    <property type="nucleotide sequence ID" value="NZ_BONS01000026.1"/>
</dbReference>
<evidence type="ECO:0000256" key="7">
    <source>
        <dbReference type="ARBA" id="ARBA00023136"/>
    </source>
</evidence>
<dbReference type="PANTHER" id="PTHR33281:SF19">
    <property type="entry name" value="VOLTAGE-DEPENDENT ANION CHANNEL-FORMING PROTEIN YNEE"/>
    <property type="match status" value="1"/>
</dbReference>
<dbReference type="AlphaFoldDB" id="A0A8J7G729"/>
<comment type="caution">
    <text evidence="10">The sequence shown here is derived from an EMBL/GenBank/DDBJ whole genome shotgun (WGS) entry which is preliminary data.</text>
</comment>
<keyword evidence="2" id="KW-0813">Transport</keyword>
<keyword evidence="7 9" id="KW-0472">Membrane</keyword>
<evidence type="ECO:0000256" key="9">
    <source>
        <dbReference type="SAM" id="Phobius"/>
    </source>
</evidence>
<evidence type="ECO:0000256" key="3">
    <source>
        <dbReference type="ARBA" id="ARBA00022475"/>
    </source>
</evidence>
<gene>
    <name evidence="10" type="ORF">IW245_000359</name>
</gene>
<comment type="similarity">
    <text evidence="8">Belongs to the anion channel-forming bestrophin (TC 1.A.46) family.</text>
</comment>
<evidence type="ECO:0000256" key="8">
    <source>
        <dbReference type="ARBA" id="ARBA00034708"/>
    </source>
</evidence>
<dbReference type="EMBL" id="JADOUF010000001">
    <property type="protein sequence ID" value="MBG6134165.1"/>
    <property type="molecule type" value="Genomic_DNA"/>
</dbReference>
<keyword evidence="6" id="KW-0406">Ion transport</keyword>
<keyword evidence="5 9" id="KW-1133">Transmembrane helix</keyword>
<dbReference type="PANTHER" id="PTHR33281">
    <property type="entry name" value="UPF0187 PROTEIN YNEE"/>
    <property type="match status" value="1"/>
</dbReference>
<keyword evidence="3" id="KW-1003">Cell membrane</keyword>
<evidence type="ECO:0000256" key="6">
    <source>
        <dbReference type="ARBA" id="ARBA00023065"/>
    </source>
</evidence>
<evidence type="ECO:0000256" key="5">
    <source>
        <dbReference type="ARBA" id="ARBA00022989"/>
    </source>
</evidence>
<dbReference type="InterPro" id="IPR044669">
    <property type="entry name" value="YneE/VCCN1/2-like"/>
</dbReference>
<evidence type="ECO:0000313" key="10">
    <source>
        <dbReference type="EMBL" id="MBG6134165.1"/>
    </source>
</evidence>
<keyword evidence="11" id="KW-1185">Reference proteome</keyword>
<organism evidence="10 11">
    <name type="scientific">Longispora fulva</name>
    <dbReference type="NCBI Taxonomy" id="619741"/>
    <lineage>
        <taxon>Bacteria</taxon>
        <taxon>Bacillati</taxon>
        <taxon>Actinomycetota</taxon>
        <taxon>Actinomycetes</taxon>
        <taxon>Micromonosporales</taxon>
        <taxon>Micromonosporaceae</taxon>
        <taxon>Longispora</taxon>
    </lineage>
</organism>
<dbReference type="GO" id="GO:0005254">
    <property type="term" value="F:chloride channel activity"/>
    <property type="evidence" value="ECO:0007669"/>
    <property type="project" value="InterPro"/>
</dbReference>
<protein>
    <submittedName>
        <fullName evidence="10">Putative membrane protein</fullName>
    </submittedName>
</protein>
<dbReference type="GO" id="GO:0005886">
    <property type="term" value="C:plasma membrane"/>
    <property type="evidence" value="ECO:0007669"/>
    <property type="project" value="UniProtKB-SubCell"/>
</dbReference>
<proteinExistence type="inferred from homology"/>
<keyword evidence="4 9" id="KW-0812">Transmembrane</keyword>
<feature type="transmembrane region" description="Helical" evidence="9">
    <location>
        <begin position="48"/>
        <end position="66"/>
    </location>
</feature>
<evidence type="ECO:0000256" key="1">
    <source>
        <dbReference type="ARBA" id="ARBA00004651"/>
    </source>
</evidence>
<evidence type="ECO:0000313" key="11">
    <source>
        <dbReference type="Proteomes" id="UP000622552"/>
    </source>
</evidence>
<evidence type="ECO:0000256" key="4">
    <source>
        <dbReference type="ARBA" id="ARBA00022692"/>
    </source>
</evidence>
<comment type="subcellular location">
    <subcellularLocation>
        <location evidence="1">Cell membrane</location>
        <topology evidence="1">Multi-pass membrane protein</topology>
    </subcellularLocation>
</comment>
<feature type="transmembrane region" description="Helical" evidence="9">
    <location>
        <begin position="24"/>
        <end position="42"/>
    </location>
</feature>
<reference evidence="10" key="1">
    <citation type="submission" date="2020-11" db="EMBL/GenBank/DDBJ databases">
        <title>Sequencing the genomes of 1000 actinobacteria strains.</title>
        <authorList>
            <person name="Klenk H.-P."/>
        </authorList>
    </citation>
    <scope>NUCLEOTIDE SEQUENCE</scope>
    <source>
        <strain evidence="10">DSM 45356</strain>
    </source>
</reference>
<sequence length="330" mass="35507">MIDYDPKNWASVVVRFHGTIAPRLVVRVGIAAGLGLVAALLNTRGFKMSATAHTLIGVALGLLLVFRTNASYERYWEGRKLLGVMITRSRDLARQVTSFPHSDLPCVQPAVADVCRYLSAFFKLGMQSLRGERDLAALGDLLTAEERSVLQPHAARAPMMTSLMSARIAELARAGALEPHHVMVMDANITALQDAFGGCERIVRTPVPFAYAQHIKLALLLFTATVPFAIADTTRWLTPIASAFIAYALIGIDEIGVEIEEPFGHDPNDLPIDKIAQAIADGVEDISSASVMARRLTAGGDSSVEVPTVMPKAKNVSHPEGAMAQEGARA</sequence>
<dbReference type="Proteomes" id="UP000622552">
    <property type="component" value="Unassembled WGS sequence"/>
</dbReference>